<evidence type="ECO:0000313" key="5">
    <source>
        <dbReference type="RefSeq" id="XP_013784108.1"/>
    </source>
</evidence>
<dbReference type="PANTHER" id="PTHR11346">
    <property type="entry name" value="GALECTIN"/>
    <property type="match status" value="1"/>
</dbReference>
<proteinExistence type="predicted"/>
<dbReference type="SMART" id="SM00908">
    <property type="entry name" value="Gal-bind_lectin"/>
    <property type="match status" value="3"/>
</dbReference>
<dbReference type="InterPro" id="IPR044156">
    <property type="entry name" value="Galectin-like"/>
</dbReference>
<dbReference type="SUPFAM" id="SSF49899">
    <property type="entry name" value="Concanavalin A-like lectins/glucanases"/>
    <property type="match status" value="3"/>
</dbReference>
<protein>
    <recommendedName>
        <fullName evidence="2">Galectin</fullName>
    </recommendedName>
</protein>
<evidence type="ECO:0000256" key="2">
    <source>
        <dbReference type="RuleBase" id="RU102079"/>
    </source>
</evidence>
<dbReference type="RefSeq" id="XP_013784108.1">
    <property type="nucleotide sequence ID" value="XM_013928654.2"/>
</dbReference>
<keyword evidence="1 2" id="KW-0430">Lectin</keyword>
<name>A0ABM1BL06_LIMPO</name>
<feature type="domain" description="Galectin" evidence="3">
    <location>
        <begin position="1"/>
        <end position="116"/>
    </location>
</feature>
<dbReference type="SMART" id="SM00276">
    <property type="entry name" value="GLECT"/>
    <property type="match status" value="3"/>
</dbReference>
<dbReference type="InterPro" id="IPR013320">
    <property type="entry name" value="ConA-like_dom_sf"/>
</dbReference>
<evidence type="ECO:0000313" key="4">
    <source>
        <dbReference type="Proteomes" id="UP000694941"/>
    </source>
</evidence>
<dbReference type="InterPro" id="IPR001079">
    <property type="entry name" value="Galectin_CRD"/>
</dbReference>
<evidence type="ECO:0000259" key="3">
    <source>
        <dbReference type="PROSITE" id="PS51304"/>
    </source>
</evidence>
<dbReference type="PANTHER" id="PTHR11346:SF147">
    <property type="entry name" value="GALECTIN"/>
    <property type="match status" value="1"/>
</dbReference>
<dbReference type="Gene3D" id="2.60.120.200">
    <property type="match status" value="3"/>
</dbReference>
<feature type="domain" description="Galectin" evidence="3">
    <location>
        <begin position="287"/>
        <end position="421"/>
    </location>
</feature>
<dbReference type="GeneID" id="106468236"/>
<reference evidence="5" key="1">
    <citation type="submission" date="2025-08" db="UniProtKB">
        <authorList>
            <consortium name="RefSeq"/>
        </authorList>
    </citation>
    <scope>IDENTIFICATION</scope>
    <source>
        <tissue evidence="5">Muscle</tissue>
    </source>
</reference>
<dbReference type="PROSITE" id="PS51304">
    <property type="entry name" value="GALECTIN"/>
    <property type="match status" value="3"/>
</dbReference>
<feature type="domain" description="Galectin" evidence="3">
    <location>
        <begin position="124"/>
        <end position="254"/>
    </location>
</feature>
<sequence length="421" mass="47724">MVPSKNPDRFAINLLRGNDPEYSDIYLHFNPRFQEPFIVVRNARAGEWGKEETFGDSPFRPATPFLVVISAQSDGYEIEVDGSKFIDFNHRDGLPLTNVTHLSFTGDVIIHNIQIPVETLPKHLRCSIPGKTKIGDIFFIRGKIPSNGEGFAVNIQCGSGKADDIIFHLNPRFTEGLIVCNTLCDDTWADEQREAKMPFTAEKAFELFICVGKDGFHTWVNGKHLSKFDHRLEMKKACTLYIEGDVNVKDVWINSAPIHLPPDFGDDTPRDLQTSPFQRFVLPTGPVASRIPYGLVPGSVVVVSGFCDKDPSRFYINLQCDNSDEADIMLHYNPRWDDPEGEVVVQNSRDEGSWGEEVRTIEKFPFFRNSHFDIQIFCQDDKYRIAVNGVSQVDFPHRLGLSRVDHILVNGDVFIHRILVL</sequence>
<gene>
    <name evidence="5" type="primary">LOC106468236</name>
</gene>
<organism evidence="4 5">
    <name type="scientific">Limulus polyphemus</name>
    <name type="common">Atlantic horseshoe crab</name>
    <dbReference type="NCBI Taxonomy" id="6850"/>
    <lineage>
        <taxon>Eukaryota</taxon>
        <taxon>Metazoa</taxon>
        <taxon>Ecdysozoa</taxon>
        <taxon>Arthropoda</taxon>
        <taxon>Chelicerata</taxon>
        <taxon>Merostomata</taxon>
        <taxon>Xiphosura</taxon>
        <taxon>Limulidae</taxon>
        <taxon>Limulus</taxon>
    </lineage>
</organism>
<dbReference type="CDD" id="cd00070">
    <property type="entry name" value="GLECT"/>
    <property type="match status" value="3"/>
</dbReference>
<evidence type="ECO:0000256" key="1">
    <source>
        <dbReference type="ARBA" id="ARBA00022734"/>
    </source>
</evidence>
<dbReference type="Pfam" id="PF00337">
    <property type="entry name" value="Gal-bind_lectin"/>
    <property type="match status" value="3"/>
</dbReference>
<dbReference type="Proteomes" id="UP000694941">
    <property type="component" value="Unplaced"/>
</dbReference>
<accession>A0ABM1BL06</accession>
<keyword evidence="4" id="KW-1185">Reference proteome</keyword>